<feature type="region of interest" description="Disordered" evidence="1">
    <location>
        <begin position="241"/>
        <end position="278"/>
    </location>
</feature>
<accession>A0A7J0F456</accession>
<dbReference type="EMBL" id="BJWL01000008">
    <property type="protein sequence ID" value="GFY93196.1"/>
    <property type="molecule type" value="Genomic_DNA"/>
</dbReference>
<feature type="compositionally biased region" description="Pro residues" evidence="1">
    <location>
        <begin position="245"/>
        <end position="259"/>
    </location>
</feature>
<evidence type="ECO:0000256" key="1">
    <source>
        <dbReference type="SAM" id="MobiDB-lite"/>
    </source>
</evidence>
<keyword evidence="3" id="KW-1185">Reference proteome</keyword>
<feature type="region of interest" description="Disordered" evidence="1">
    <location>
        <begin position="88"/>
        <end position="119"/>
    </location>
</feature>
<keyword evidence="2" id="KW-0812">Transmembrane</keyword>
<dbReference type="PANTHER" id="PTHR31970:SF9">
    <property type="entry name" value="MOLYBDATE TRANSPORTER 2"/>
    <property type="match status" value="1"/>
</dbReference>
<dbReference type="Proteomes" id="UP000585474">
    <property type="component" value="Unassembled WGS sequence"/>
</dbReference>
<keyword evidence="2" id="KW-0472">Membrane</keyword>
<dbReference type="PANTHER" id="PTHR31970">
    <property type="match status" value="1"/>
</dbReference>
<dbReference type="InterPro" id="IPR031563">
    <property type="entry name" value="MOT1/MOT2"/>
</dbReference>
<name>A0A7J0F456_9ERIC</name>
<dbReference type="AlphaFoldDB" id="A0A7J0F456"/>
<feature type="compositionally biased region" description="Basic and acidic residues" evidence="1">
    <location>
        <begin position="167"/>
        <end position="181"/>
    </location>
</feature>
<evidence type="ECO:0000313" key="2">
    <source>
        <dbReference type="EMBL" id="GFY93196.1"/>
    </source>
</evidence>
<dbReference type="OrthoDB" id="5402974at2759"/>
<proteinExistence type="predicted"/>
<sequence>MNSNWAWAWLLDLDSSKWVWTHPDGLDSTRSSHSSSVSCLLNSIDSTESVSQKNFLNSHSSGSLVTSEDNAVDWGPPKKHICLLESEESDNGFDPPASSSSDFDDSVHSSNYSSSEEPKGVYLQSRRSIRLMNFIGDRQQKDFIPLGPRFQADVPGWTGPAAIEDSRWSERESHGGREGHGGRTPPTHPPLLQSQRWRHRLATNLRLKITIWSELGGAVGDLGTYIPIVLSLTLVSYLDLSTTSSPPPSPKTPTSPPPNRRCRNVHHRHPSSSSAPPLTLEEKGGCGWVVFFLHGPLFLHGSLVLSHS</sequence>
<protein>
    <submittedName>
        <fullName evidence="2">Sulfate transmembrane transporter</fullName>
    </submittedName>
</protein>
<dbReference type="GO" id="GO:0015098">
    <property type="term" value="F:molybdate ion transmembrane transporter activity"/>
    <property type="evidence" value="ECO:0007669"/>
    <property type="project" value="InterPro"/>
</dbReference>
<feature type="compositionally biased region" description="Basic residues" evidence="1">
    <location>
        <begin position="260"/>
        <end position="270"/>
    </location>
</feature>
<gene>
    <name evidence="2" type="ORF">Acr_08g0015920</name>
</gene>
<organism evidence="2 3">
    <name type="scientific">Actinidia rufa</name>
    <dbReference type="NCBI Taxonomy" id="165716"/>
    <lineage>
        <taxon>Eukaryota</taxon>
        <taxon>Viridiplantae</taxon>
        <taxon>Streptophyta</taxon>
        <taxon>Embryophyta</taxon>
        <taxon>Tracheophyta</taxon>
        <taxon>Spermatophyta</taxon>
        <taxon>Magnoliopsida</taxon>
        <taxon>eudicotyledons</taxon>
        <taxon>Gunneridae</taxon>
        <taxon>Pentapetalae</taxon>
        <taxon>asterids</taxon>
        <taxon>Ericales</taxon>
        <taxon>Actinidiaceae</taxon>
        <taxon>Actinidia</taxon>
    </lineage>
</organism>
<evidence type="ECO:0000313" key="3">
    <source>
        <dbReference type="Proteomes" id="UP000585474"/>
    </source>
</evidence>
<feature type="region of interest" description="Disordered" evidence="1">
    <location>
        <begin position="167"/>
        <end position="192"/>
    </location>
</feature>
<comment type="caution">
    <text evidence="2">The sequence shown here is derived from an EMBL/GenBank/DDBJ whole genome shotgun (WGS) entry which is preliminary data.</text>
</comment>
<reference evidence="2 3" key="1">
    <citation type="submission" date="2019-07" db="EMBL/GenBank/DDBJ databases">
        <title>De Novo Assembly of kiwifruit Actinidia rufa.</title>
        <authorList>
            <person name="Sugita-Konishi S."/>
            <person name="Sato K."/>
            <person name="Mori E."/>
            <person name="Abe Y."/>
            <person name="Kisaki G."/>
            <person name="Hamano K."/>
            <person name="Suezawa K."/>
            <person name="Otani M."/>
            <person name="Fukuda T."/>
            <person name="Manabe T."/>
            <person name="Gomi K."/>
            <person name="Tabuchi M."/>
            <person name="Akimitsu K."/>
            <person name="Kataoka I."/>
        </authorList>
    </citation>
    <scope>NUCLEOTIDE SEQUENCE [LARGE SCALE GENOMIC DNA]</scope>
    <source>
        <strain evidence="3">cv. Fuchu</strain>
    </source>
</reference>